<keyword evidence="1" id="KW-0805">Transcription regulation</keyword>
<dbReference type="InterPro" id="IPR011711">
    <property type="entry name" value="GntR_C"/>
</dbReference>
<name>A0A923E1G9_9ACTO</name>
<evidence type="ECO:0000313" key="6">
    <source>
        <dbReference type="Proteomes" id="UP000617426"/>
    </source>
</evidence>
<accession>A0A923E1G9</accession>
<keyword evidence="6" id="KW-1185">Reference proteome</keyword>
<reference evidence="5" key="1">
    <citation type="submission" date="2020-08" db="EMBL/GenBank/DDBJ databases">
        <title>Sequencing the genomes of 1000 actinobacteria strains.</title>
        <authorList>
            <person name="Klenk H.-P."/>
        </authorList>
    </citation>
    <scope>NUCLEOTIDE SEQUENCE</scope>
    <source>
        <strain evidence="5">DSM 10695</strain>
    </source>
</reference>
<dbReference type="EMBL" id="JACHMK010000001">
    <property type="protein sequence ID" value="MBB6334213.1"/>
    <property type="molecule type" value="Genomic_DNA"/>
</dbReference>
<organism evidence="5 6">
    <name type="scientific">Schaalia hyovaginalis</name>
    <dbReference type="NCBI Taxonomy" id="29316"/>
    <lineage>
        <taxon>Bacteria</taxon>
        <taxon>Bacillati</taxon>
        <taxon>Actinomycetota</taxon>
        <taxon>Actinomycetes</taxon>
        <taxon>Actinomycetales</taxon>
        <taxon>Actinomycetaceae</taxon>
        <taxon>Schaalia</taxon>
    </lineage>
</organism>
<dbReference type="InterPro" id="IPR036388">
    <property type="entry name" value="WH-like_DNA-bd_sf"/>
</dbReference>
<dbReference type="Gene3D" id="1.20.120.530">
    <property type="entry name" value="GntR ligand-binding domain-like"/>
    <property type="match status" value="1"/>
</dbReference>
<feature type="domain" description="HTH gntR-type" evidence="4">
    <location>
        <begin position="3"/>
        <end position="71"/>
    </location>
</feature>
<proteinExistence type="predicted"/>
<evidence type="ECO:0000313" key="5">
    <source>
        <dbReference type="EMBL" id="MBB6334213.1"/>
    </source>
</evidence>
<dbReference type="SUPFAM" id="SSF46785">
    <property type="entry name" value="Winged helix' DNA-binding domain"/>
    <property type="match status" value="1"/>
</dbReference>
<dbReference type="Proteomes" id="UP000617426">
    <property type="component" value="Unassembled WGS sequence"/>
</dbReference>
<dbReference type="PANTHER" id="PTHR43537:SF44">
    <property type="entry name" value="GNTR FAMILY REGULATORY PROTEIN"/>
    <property type="match status" value="1"/>
</dbReference>
<gene>
    <name evidence="5" type="ORF">HD592_000778</name>
</gene>
<keyword evidence="3" id="KW-0804">Transcription</keyword>
<dbReference type="InterPro" id="IPR000524">
    <property type="entry name" value="Tscrpt_reg_HTH_GntR"/>
</dbReference>
<dbReference type="SMART" id="SM00895">
    <property type="entry name" value="FCD"/>
    <property type="match status" value="1"/>
</dbReference>
<evidence type="ECO:0000256" key="1">
    <source>
        <dbReference type="ARBA" id="ARBA00023015"/>
    </source>
</evidence>
<comment type="caution">
    <text evidence="5">The sequence shown here is derived from an EMBL/GenBank/DDBJ whole genome shotgun (WGS) entry which is preliminary data.</text>
</comment>
<dbReference type="InterPro" id="IPR036390">
    <property type="entry name" value="WH_DNA-bd_sf"/>
</dbReference>
<keyword evidence="2 5" id="KW-0238">DNA-binding</keyword>
<dbReference type="AlphaFoldDB" id="A0A923E1G9"/>
<evidence type="ECO:0000256" key="3">
    <source>
        <dbReference type="ARBA" id="ARBA00023163"/>
    </source>
</evidence>
<evidence type="ECO:0000259" key="4">
    <source>
        <dbReference type="PROSITE" id="PS50949"/>
    </source>
</evidence>
<dbReference type="PROSITE" id="PS50949">
    <property type="entry name" value="HTH_GNTR"/>
    <property type="match status" value="1"/>
</dbReference>
<dbReference type="RefSeq" id="WP_184452036.1">
    <property type="nucleotide sequence ID" value="NZ_JACHMK010000001.1"/>
</dbReference>
<dbReference type="InterPro" id="IPR008920">
    <property type="entry name" value="TF_FadR/GntR_C"/>
</dbReference>
<evidence type="ECO:0000256" key="2">
    <source>
        <dbReference type="ARBA" id="ARBA00023125"/>
    </source>
</evidence>
<protein>
    <submittedName>
        <fullName evidence="5">DNA-binding FadR family transcriptional regulator</fullName>
    </submittedName>
</protein>
<sequence>MKRDLVEQVVDDITKAIIDAEYQEGEALPPEGGLASRLNVSRLTAREAVRILKDRGILEVVQGRGTFVAPRAQWNDLSTLVACALHDSSPRDVGLRLTELRRMIEVGAAGLAARNRSEADLAALASHIAAMEAADEADDVSRHIEEDLAFHRRILLASANPFIPVVMSPLEKALHESRVVTASHPEVRKRAQNHHRTILDALRIRDEEVAKDAMRAHMTQTRLDLVQNTDS</sequence>
<dbReference type="GO" id="GO:0003700">
    <property type="term" value="F:DNA-binding transcription factor activity"/>
    <property type="evidence" value="ECO:0007669"/>
    <property type="project" value="InterPro"/>
</dbReference>
<dbReference type="SUPFAM" id="SSF48008">
    <property type="entry name" value="GntR ligand-binding domain-like"/>
    <property type="match status" value="1"/>
</dbReference>
<dbReference type="Gene3D" id="1.10.10.10">
    <property type="entry name" value="Winged helix-like DNA-binding domain superfamily/Winged helix DNA-binding domain"/>
    <property type="match status" value="1"/>
</dbReference>
<dbReference type="PANTHER" id="PTHR43537">
    <property type="entry name" value="TRANSCRIPTIONAL REGULATOR, GNTR FAMILY"/>
    <property type="match status" value="1"/>
</dbReference>
<dbReference type="PRINTS" id="PR00035">
    <property type="entry name" value="HTHGNTR"/>
</dbReference>
<dbReference type="Pfam" id="PF07729">
    <property type="entry name" value="FCD"/>
    <property type="match status" value="1"/>
</dbReference>
<dbReference type="CDD" id="cd07377">
    <property type="entry name" value="WHTH_GntR"/>
    <property type="match status" value="1"/>
</dbReference>
<dbReference type="GO" id="GO:0003677">
    <property type="term" value="F:DNA binding"/>
    <property type="evidence" value="ECO:0007669"/>
    <property type="project" value="UniProtKB-KW"/>
</dbReference>
<dbReference type="SMART" id="SM00345">
    <property type="entry name" value="HTH_GNTR"/>
    <property type="match status" value="1"/>
</dbReference>
<dbReference type="Pfam" id="PF00392">
    <property type="entry name" value="GntR"/>
    <property type="match status" value="1"/>
</dbReference>